<evidence type="ECO:0000256" key="4">
    <source>
        <dbReference type="ARBA" id="ARBA00023288"/>
    </source>
</evidence>
<sequence>MSTKGYNPMKIPFHLSSHDVHCKIGDEIIRLTLSSPDVKRNVQYKFNDLHNQVKSTSLCSSGANNSLDKNAAPVILPRHEKDSLNFIFSSNIQDPESLISTETLQGMIIANQSMQDNDPSISKLESVIGGIKYQIKQLTENESISPLLGSLNELLTFYSEFRENIIQAVNAKDFSMLKSTTEQKVSIFSDSFSVTNPFYRTSRQMALKLLSMDEHGDSLQRQGQAQNHHVFRLQDKESTRSDMESDPSYWKSVKTLYFKRDGFPPIQPQKEMMVYHLYALINTPIPPTCVVVIDNLQLSDGKQGPKEHFEMGRNISPFYLQASWGIEGRSGHDVLVEDCEKNLKSTSPIYKLDPMSIGKQIIGALVSTPCDGKGGNFIFTQFSQSSYNLISIDNDEVFSDPIEKARAGLERVHLKTLLLALDEMNLTIPTSLKEYLLSLSPKALLTEWISRLAKQNNLYASLDQVIHSNQRKRHINELKLNMVITKELVTNIQKNLESIQAYLKTHSCTFMDLLKVVHPKVGFYYQHMQKKLGLHPYKIISALYDRNPDCPNSDLLTSEMIPANYKPSESSTFNQRGKYQQGGKQSNTTDTNKELLPQELLDMFQKESISAFQQTIIVGKETNVEYDYLFKILILGDRGSGKSKLLLRYTENEYSESFLCTLGVDFKVKSIKMEDKKIKLQIWDTAASESFRTVSTSYYRSVHGVMLIYDITDSQSFENIKQWLYEVDRYASDSVTKILIGTKSDLESERVISYSRAKDFAESLDIPFLEVSSKIPINVETAYLTLASDIFEKMKKESTESNGFEKKPESKEKTKIKTNLNCLTM</sequence>
<dbReference type="GO" id="GO:0005525">
    <property type="term" value="F:GTP binding"/>
    <property type="evidence" value="ECO:0007669"/>
    <property type="project" value="UniProtKB-KW"/>
</dbReference>
<dbReference type="InterPro" id="IPR027417">
    <property type="entry name" value="P-loop_NTPase"/>
</dbReference>
<dbReference type="SMART" id="SM00175">
    <property type="entry name" value="RAB"/>
    <property type="match status" value="1"/>
</dbReference>
<feature type="region of interest" description="Disordered" evidence="5">
    <location>
        <begin position="567"/>
        <end position="591"/>
    </location>
</feature>
<dbReference type="SMART" id="SM00176">
    <property type="entry name" value="RAN"/>
    <property type="match status" value="1"/>
</dbReference>
<dbReference type="Gene3D" id="3.40.50.300">
    <property type="entry name" value="P-loop containing nucleotide triphosphate hydrolases"/>
    <property type="match status" value="1"/>
</dbReference>
<name>A0A8J4V3J1_9MYCE</name>
<dbReference type="AlphaFoldDB" id="A0A8J4V3J1"/>
<evidence type="ECO:0008006" key="8">
    <source>
        <dbReference type="Google" id="ProtNLM"/>
    </source>
</evidence>
<proteinExistence type="inferred from homology"/>
<evidence type="ECO:0000256" key="2">
    <source>
        <dbReference type="ARBA" id="ARBA00022741"/>
    </source>
</evidence>
<evidence type="ECO:0000256" key="3">
    <source>
        <dbReference type="ARBA" id="ARBA00023134"/>
    </source>
</evidence>
<dbReference type="Pfam" id="PF00071">
    <property type="entry name" value="Ras"/>
    <property type="match status" value="1"/>
</dbReference>
<dbReference type="PROSITE" id="PS51419">
    <property type="entry name" value="RAB"/>
    <property type="match status" value="1"/>
</dbReference>
<dbReference type="SUPFAM" id="SSF52540">
    <property type="entry name" value="P-loop containing nucleoside triphosphate hydrolases"/>
    <property type="match status" value="1"/>
</dbReference>
<dbReference type="SMART" id="SM00173">
    <property type="entry name" value="RAS"/>
    <property type="match status" value="1"/>
</dbReference>
<dbReference type="Proteomes" id="UP000695562">
    <property type="component" value="Unassembled WGS sequence"/>
</dbReference>
<dbReference type="PANTHER" id="PTHR47980">
    <property type="entry name" value="LD44762P"/>
    <property type="match status" value="1"/>
</dbReference>
<feature type="compositionally biased region" description="Polar residues" evidence="5">
    <location>
        <begin position="567"/>
        <end position="590"/>
    </location>
</feature>
<comment type="similarity">
    <text evidence="1">Belongs to the small GTPase superfamily. Rab family.</text>
</comment>
<gene>
    <name evidence="6" type="ORF">CYY_008844</name>
</gene>
<evidence type="ECO:0000313" key="6">
    <source>
        <dbReference type="EMBL" id="KAF2069839.1"/>
    </source>
</evidence>
<keyword evidence="7" id="KW-1185">Reference proteome</keyword>
<dbReference type="SMART" id="SM00174">
    <property type="entry name" value="RHO"/>
    <property type="match status" value="1"/>
</dbReference>
<dbReference type="EMBL" id="AJWJ01000587">
    <property type="protein sequence ID" value="KAF2069839.1"/>
    <property type="molecule type" value="Genomic_DNA"/>
</dbReference>
<dbReference type="InterPro" id="IPR005225">
    <property type="entry name" value="Small_GTP-bd"/>
</dbReference>
<reference evidence="6" key="1">
    <citation type="submission" date="2020-01" db="EMBL/GenBank/DDBJ databases">
        <title>Development of genomics and gene disruption for Polysphondylium violaceum indicates a role for the polyketide synthase stlB in stalk morphogenesis.</title>
        <authorList>
            <person name="Narita B."/>
            <person name="Kawabe Y."/>
            <person name="Kin K."/>
            <person name="Saito T."/>
            <person name="Gibbs R."/>
            <person name="Kuspa A."/>
            <person name="Muzny D."/>
            <person name="Queller D."/>
            <person name="Richards S."/>
            <person name="Strassman J."/>
            <person name="Sucgang R."/>
            <person name="Worley K."/>
            <person name="Schaap P."/>
        </authorList>
    </citation>
    <scope>NUCLEOTIDE SEQUENCE</scope>
    <source>
        <strain evidence="6">QSvi11</strain>
    </source>
</reference>
<dbReference type="PRINTS" id="PR00449">
    <property type="entry name" value="RASTRNSFRMNG"/>
</dbReference>
<dbReference type="InterPro" id="IPR001806">
    <property type="entry name" value="Small_GTPase"/>
</dbReference>
<dbReference type="GO" id="GO:0003924">
    <property type="term" value="F:GTPase activity"/>
    <property type="evidence" value="ECO:0007669"/>
    <property type="project" value="InterPro"/>
</dbReference>
<dbReference type="InterPro" id="IPR050305">
    <property type="entry name" value="Small_GTPase_Rab"/>
</dbReference>
<comment type="caution">
    <text evidence="6">The sequence shown here is derived from an EMBL/GenBank/DDBJ whole genome shotgun (WGS) entry which is preliminary data.</text>
</comment>
<evidence type="ECO:0000256" key="1">
    <source>
        <dbReference type="ARBA" id="ARBA00006270"/>
    </source>
</evidence>
<dbReference type="PROSITE" id="PS51421">
    <property type="entry name" value="RAS"/>
    <property type="match status" value="1"/>
</dbReference>
<evidence type="ECO:0000313" key="7">
    <source>
        <dbReference type="Proteomes" id="UP000695562"/>
    </source>
</evidence>
<dbReference type="FunFam" id="3.40.50.300:FF:001447">
    <property type="entry name" value="Ras-related protein Rab-1B"/>
    <property type="match status" value="1"/>
</dbReference>
<accession>A0A8J4V3J1</accession>
<keyword evidence="3" id="KW-0342">GTP-binding</keyword>
<keyword evidence="4" id="KW-0449">Lipoprotein</keyword>
<protein>
    <recommendedName>
        <fullName evidence="8">Rab GTPase domain-containing protein</fullName>
    </recommendedName>
</protein>
<evidence type="ECO:0000256" key="5">
    <source>
        <dbReference type="SAM" id="MobiDB-lite"/>
    </source>
</evidence>
<organism evidence="6 7">
    <name type="scientific">Polysphondylium violaceum</name>
    <dbReference type="NCBI Taxonomy" id="133409"/>
    <lineage>
        <taxon>Eukaryota</taxon>
        <taxon>Amoebozoa</taxon>
        <taxon>Evosea</taxon>
        <taxon>Eumycetozoa</taxon>
        <taxon>Dictyostelia</taxon>
        <taxon>Dictyosteliales</taxon>
        <taxon>Dictyosteliaceae</taxon>
        <taxon>Polysphondylium</taxon>
    </lineage>
</organism>
<dbReference type="NCBIfam" id="TIGR00231">
    <property type="entry name" value="small_GTP"/>
    <property type="match status" value="1"/>
</dbReference>
<keyword evidence="2" id="KW-0547">Nucleotide-binding</keyword>